<comment type="caution">
    <text evidence="2">The sequence shown here is derived from an EMBL/GenBank/DDBJ whole genome shotgun (WGS) entry which is preliminary data.</text>
</comment>
<dbReference type="Proteomes" id="UP000620124">
    <property type="component" value="Unassembled WGS sequence"/>
</dbReference>
<evidence type="ECO:0000256" key="1">
    <source>
        <dbReference type="SAM" id="MobiDB-lite"/>
    </source>
</evidence>
<dbReference type="AlphaFoldDB" id="A0A8H6Z7R1"/>
<protein>
    <submittedName>
        <fullName evidence="2">Uncharacterized protein</fullName>
    </submittedName>
</protein>
<proteinExistence type="predicted"/>
<reference evidence="2" key="1">
    <citation type="submission" date="2020-05" db="EMBL/GenBank/DDBJ databases">
        <title>Mycena genomes resolve the evolution of fungal bioluminescence.</title>
        <authorList>
            <person name="Tsai I.J."/>
        </authorList>
    </citation>
    <scope>NUCLEOTIDE SEQUENCE</scope>
    <source>
        <strain evidence="2">CCC161011</strain>
    </source>
</reference>
<sequence length="252" mass="28100">MSKKRLTKRKPGDDSVKYRPGYVAPYKVSPHSNPTEEQTICERKTRAAPKRLSGVLHVVRLQLSFYRPHSQTKHFLGTPHLHEKNHVAMWKRRAEEKARQRQWDPPKCSKPMPPISPEAKENRDPHSSSVDLDGVSEMRVHGSIFSDDGFAAFNAQTDKRVLTESSVDNAPILSTPAVQEPMPAECLVIEVLAAMADRPTPHDGSPDHFQQLERRRGSNNGDSEGQEIHGGRLPSALVQAAANPWTDSTLGL</sequence>
<evidence type="ECO:0000313" key="3">
    <source>
        <dbReference type="Proteomes" id="UP000620124"/>
    </source>
</evidence>
<organism evidence="2 3">
    <name type="scientific">Mycena venus</name>
    <dbReference type="NCBI Taxonomy" id="2733690"/>
    <lineage>
        <taxon>Eukaryota</taxon>
        <taxon>Fungi</taxon>
        <taxon>Dikarya</taxon>
        <taxon>Basidiomycota</taxon>
        <taxon>Agaricomycotina</taxon>
        <taxon>Agaricomycetes</taxon>
        <taxon>Agaricomycetidae</taxon>
        <taxon>Agaricales</taxon>
        <taxon>Marasmiineae</taxon>
        <taxon>Mycenaceae</taxon>
        <taxon>Mycena</taxon>
    </lineage>
</organism>
<feature type="region of interest" description="Disordered" evidence="1">
    <location>
        <begin position="1"/>
        <end position="37"/>
    </location>
</feature>
<keyword evidence="3" id="KW-1185">Reference proteome</keyword>
<dbReference type="OrthoDB" id="3059036at2759"/>
<feature type="compositionally biased region" description="Basic and acidic residues" evidence="1">
    <location>
        <begin position="199"/>
        <end position="216"/>
    </location>
</feature>
<evidence type="ECO:0000313" key="2">
    <source>
        <dbReference type="EMBL" id="KAF7372422.1"/>
    </source>
</evidence>
<feature type="region of interest" description="Disordered" evidence="1">
    <location>
        <begin position="96"/>
        <end position="132"/>
    </location>
</feature>
<accession>A0A8H6Z7R1</accession>
<feature type="region of interest" description="Disordered" evidence="1">
    <location>
        <begin position="197"/>
        <end position="233"/>
    </location>
</feature>
<gene>
    <name evidence="2" type="ORF">MVEN_00103400</name>
</gene>
<name>A0A8H6Z7R1_9AGAR</name>
<dbReference type="EMBL" id="JACAZI010000001">
    <property type="protein sequence ID" value="KAF7372422.1"/>
    <property type="molecule type" value="Genomic_DNA"/>
</dbReference>